<reference evidence="1" key="1">
    <citation type="submission" date="2020-05" db="EMBL/GenBank/DDBJ databases">
        <title>Phylogenomic resolution of chytrid fungi.</title>
        <authorList>
            <person name="Stajich J.E."/>
            <person name="Amses K."/>
            <person name="Simmons R."/>
            <person name="Seto K."/>
            <person name="Myers J."/>
            <person name="Bonds A."/>
            <person name="Quandt C.A."/>
            <person name="Barry K."/>
            <person name="Liu P."/>
            <person name="Grigoriev I."/>
            <person name="Longcore J.E."/>
            <person name="James T.Y."/>
        </authorList>
    </citation>
    <scope>NUCLEOTIDE SEQUENCE</scope>
    <source>
        <strain evidence="1">JEL0513</strain>
    </source>
</reference>
<gene>
    <name evidence="1" type="ORF">HK100_001553</name>
</gene>
<proteinExistence type="predicted"/>
<keyword evidence="2" id="KW-1185">Reference proteome</keyword>
<dbReference type="AlphaFoldDB" id="A0AAD5SYA6"/>
<comment type="caution">
    <text evidence="1">The sequence shown here is derived from an EMBL/GenBank/DDBJ whole genome shotgun (WGS) entry which is preliminary data.</text>
</comment>
<accession>A0AAD5SYA6</accession>
<sequence>MSPSHTSMAFASASSTKAKKTNKIIQKDDINPEYLKGTELWPMSEEFNLGLKKDIGAGWVPIYITLVNSHIRSLFITAACYNDCDVVKFQQLERNLEQKERLNFAQNIESQLKDIQSKAHILKLISEIGISNRAVKNVFWKSLVSYKFLMDEIEFLFIIIKKFADAQLYPQSKRTQAQLAAQVGLEEQIRIKQPEVISQACVLFAIRYLRRCIQLLTMMLFDTEQVLSRANLFTLLSPYGFGDLVKILIAGSSLEALIRGPTIPALNQTKQHKLQFESIRAKTHGLTRLLDDLHILQQSSIASTHSDNASLASEISQTSIQVQPPPPPPSTWSSIPVRFMYGTKSRNRNTASAFASCADSNTNNAVSSATIFDLTTTTSTATISESGSRINISNSSLSVAGNQYNMNSNQVYTGDSGRRDLWNAKWHENTKSAFMLQKKIENVAQRQRKIQQNQIMEAMTSTIGGAQNKPKIQMKVKFDLLDATTLLSLPLPPLPPDRPPILDPWFENEGIDSENTEFTFQAANLHQSGHSIANLNVKNNRIGSK</sequence>
<dbReference type="EMBL" id="JADGJH010001340">
    <property type="protein sequence ID" value="KAJ3114799.1"/>
    <property type="molecule type" value="Genomic_DNA"/>
</dbReference>
<organism evidence="1 2">
    <name type="scientific">Physocladia obscura</name>
    <dbReference type="NCBI Taxonomy" id="109957"/>
    <lineage>
        <taxon>Eukaryota</taxon>
        <taxon>Fungi</taxon>
        <taxon>Fungi incertae sedis</taxon>
        <taxon>Chytridiomycota</taxon>
        <taxon>Chytridiomycota incertae sedis</taxon>
        <taxon>Chytridiomycetes</taxon>
        <taxon>Chytridiales</taxon>
        <taxon>Chytriomycetaceae</taxon>
        <taxon>Physocladia</taxon>
    </lineage>
</organism>
<evidence type="ECO:0000313" key="1">
    <source>
        <dbReference type="EMBL" id="KAJ3114799.1"/>
    </source>
</evidence>
<protein>
    <submittedName>
        <fullName evidence="1">Uncharacterized protein</fullName>
    </submittedName>
</protein>
<dbReference type="Proteomes" id="UP001211907">
    <property type="component" value="Unassembled WGS sequence"/>
</dbReference>
<evidence type="ECO:0000313" key="2">
    <source>
        <dbReference type="Proteomes" id="UP001211907"/>
    </source>
</evidence>
<name>A0AAD5SYA6_9FUNG</name>